<organism evidence="1 2">
    <name type="scientific">Brachionus plicatilis</name>
    <name type="common">Marine rotifer</name>
    <name type="synonym">Brachionus muelleri</name>
    <dbReference type="NCBI Taxonomy" id="10195"/>
    <lineage>
        <taxon>Eukaryota</taxon>
        <taxon>Metazoa</taxon>
        <taxon>Spiralia</taxon>
        <taxon>Gnathifera</taxon>
        <taxon>Rotifera</taxon>
        <taxon>Eurotatoria</taxon>
        <taxon>Monogononta</taxon>
        <taxon>Pseudotrocha</taxon>
        <taxon>Ploima</taxon>
        <taxon>Brachionidae</taxon>
        <taxon>Brachionus</taxon>
    </lineage>
</organism>
<comment type="caution">
    <text evidence="1">The sequence shown here is derived from an EMBL/GenBank/DDBJ whole genome shotgun (WGS) entry which is preliminary data.</text>
</comment>
<evidence type="ECO:0000313" key="1">
    <source>
        <dbReference type="EMBL" id="RNA34617.1"/>
    </source>
</evidence>
<keyword evidence="2" id="KW-1185">Reference proteome</keyword>
<dbReference type="AlphaFoldDB" id="A0A3M7SG65"/>
<dbReference type="Proteomes" id="UP000276133">
    <property type="component" value="Unassembled WGS sequence"/>
</dbReference>
<proteinExistence type="predicted"/>
<reference evidence="1 2" key="1">
    <citation type="journal article" date="2018" name="Sci. Rep.">
        <title>Genomic signatures of local adaptation to the degree of environmental predictability in rotifers.</title>
        <authorList>
            <person name="Franch-Gras L."/>
            <person name="Hahn C."/>
            <person name="Garcia-Roger E.M."/>
            <person name="Carmona M.J."/>
            <person name="Serra M."/>
            <person name="Gomez A."/>
        </authorList>
    </citation>
    <scope>NUCLEOTIDE SEQUENCE [LARGE SCALE GENOMIC DNA]</scope>
    <source>
        <strain evidence="1">HYR1</strain>
    </source>
</reference>
<dbReference type="EMBL" id="REGN01001444">
    <property type="protein sequence ID" value="RNA34617.1"/>
    <property type="molecule type" value="Genomic_DNA"/>
</dbReference>
<gene>
    <name evidence="1" type="ORF">BpHYR1_028958</name>
</gene>
<name>A0A3M7SG65_BRAPC</name>
<accession>A0A3M7SG65</accession>
<sequence length="59" mass="6955">MQHSNYSHINLKQIFLTTIKTKKGLFFICNFNFSKIDNIFTVSKAKYSGEKPNKRSIKR</sequence>
<protein>
    <submittedName>
        <fullName evidence="1">Uncharacterized protein</fullName>
    </submittedName>
</protein>
<evidence type="ECO:0000313" key="2">
    <source>
        <dbReference type="Proteomes" id="UP000276133"/>
    </source>
</evidence>